<keyword evidence="10" id="KW-0479">Metal-binding</keyword>
<evidence type="ECO:0000256" key="12">
    <source>
        <dbReference type="ARBA" id="ARBA00022982"/>
    </source>
</evidence>
<reference evidence="21 22" key="1">
    <citation type="submission" date="2020-08" db="EMBL/GenBank/DDBJ databases">
        <title>Genome Sequencing of Nocardia wallacei strain FMUON74 and assembly.</title>
        <authorList>
            <person name="Toyokawa M."/>
            <person name="Uesaka K."/>
        </authorList>
    </citation>
    <scope>NUCLEOTIDE SEQUENCE [LARGE SCALE GENOMIC DNA]</scope>
    <source>
        <strain evidence="21 22">FMUON74</strain>
    </source>
</reference>
<keyword evidence="9 19" id="KW-0812">Transmembrane</keyword>
<dbReference type="FunFam" id="1.20.810.10:FF:000007">
    <property type="entry name" value="Ubiquinol-cytochrome C reductase B subunit"/>
    <property type="match status" value="1"/>
</dbReference>
<evidence type="ECO:0000256" key="1">
    <source>
        <dbReference type="ARBA" id="ARBA00001971"/>
    </source>
</evidence>
<feature type="transmembrane region" description="Helical" evidence="19">
    <location>
        <begin position="111"/>
        <end position="132"/>
    </location>
</feature>
<dbReference type="InterPro" id="IPR027387">
    <property type="entry name" value="Cytb/b6-like_sf"/>
</dbReference>
<dbReference type="PANTHER" id="PTHR19271:SF16">
    <property type="entry name" value="CYTOCHROME B"/>
    <property type="match status" value="1"/>
</dbReference>
<dbReference type="InterPro" id="IPR016174">
    <property type="entry name" value="Di-haem_cyt_TM"/>
</dbReference>
<dbReference type="SUPFAM" id="SSF81342">
    <property type="entry name" value="Transmembrane di-heme cytochromes"/>
    <property type="match status" value="1"/>
</dbReference>
<evidence type="ECO:0000259" key="20">
    <source>
        <dbReference type="PROSITE" id="PS51002"/>
    </source>
</evidence>
<dbReference type="RefSeq" id="WP_187686163.1">
    <property type="nucleotide sequence ID" value="NZ_AP023396.1"/>
</dbReference>
<keyword evidence="11" id="KW-1278">Translocase</keyword>
<evidence type="ECO:0000256" key="17">
    <source>
        <dbReference type="ARBA" id="ARBA00029568"/>
    </source>
</evidence>
<dbReference type="Proteomes" id="UP000516173">
    <property type="component" value="Chromosome"/>
</dbReference>
<evidence type="ECO:0000256" key="7">
    <source>
        <dbReference type="ARBA" id="ARBA00022617"/>
    </source>
</evidence>
<dbReference type="GO" id="GO:0046872">
    <property type="term" value="F:metal ion binding"/>
    <property type="evidence" value="ECO:0007669"/>
    <property type="project" value="UniProtKB-KW"/>
</dbReference>
<feature type="transmembrane region" description="Helical" evidence="19">
    <location>
        <begin position="332"/>
        <end position="353"/>
    </location>
</feature>
<keyword evidence="15 19" id="KW-0472">Membrane</keyword>
<protein>
    <recommendedName>
        <fullName evidence="4">Cytochrome bc1 complex cytochrome b subunit</fullName>
        <ecNumber evidence="3">7.1.1.8</ecNumber>
    </recommendedName>
    <alternativeName>
        <fullName evidence="17">Cytochrome bc1 reductase complex subunit QcrB</fullName>
    </alternativeName>
</protein>
<evidence type="ECO:0000256" key="3">
    <source>
        <dbReference type="ARBA" id="ARBA00012951"/>
    </source>
</evidence>
<evidence type="ECO:0000256" key="10">
    <source>
        <dbReference type="ARBA" id="ARBA00022723"/>
    </source>
</evidence>
<dbReference type="KEGG" id="nwl:NWFMUON74_02150"/>
<dbReference type="EC" id="7.1.1.8" evidence="3"/>
<evidence type="ECO:0000256" key="2">
    <source>
        <dbReference type="ARBA" id="ARBA00004651"/>
    </source>
</evidence>
<feature type="transmembrane region" description="Helical" evidence="19">
    <location>
        <begin position="210"/>
        <end position="235"/>
    </location>
</feature>
<dbReference type="PANTHER" id="PTHR19271">
    <property type="entry name" value="CYTOCHROME B"/>
    <property type="match status" value="1"/>
</dbReference>
<organism evidence="21 22">
    <name type="scientific">Nocardia wallacei</name>
    <dbReference type="NCBI Taxonomy" id="480035"/>
    <lineage>
        <taxon>Bacteria</taxon>
        <taxon>Bacillati</taxon>
        <taxon>Actinomycetota</taxon>
        <taxon>Actinomycetes</taxon>
        <taxon>Mycobacteriales</taxon>
        <taxon>Nocardiaceae</taxon>
        <taxon>Nocardia</taxon>
    </lineage>
</organism>
<feature type="transmembrane region" description="Helical" evidence="19">
    <location>
        <begin position="373"/>
        <end position="400"/>
    </location>
</feature>
<name>A0A7G1KDT3_9NOCA</name>
<feature type="domain" description="Cytochrome b/b6 N-terminal region profile" evidence="20">
    <location>
        <begin position="15"/>
        <end position="242"/>
    </location>
</feature>
<comment type="cofactor">
    <cofactor evidence="1">
        <name>heme</name>
        <dbReference type="ChEBI" id="CHEBI:30413"/>
    </cofactor>
</comment>
<dbReference type="Gene3D" id="1.20.810.10">
    <property type="entry name" value="Cytochrome Bc1 Complex, Chain C"/>
    <property type="match status" value="1"/>
</dbReference>
<feature type="transmembrane region" description="Helical" evidence="19">
    <location>
        <begin position="412"/>
        <end position="433"/>
    </location>
</feature>
<dbReference type="GeneID" id="80344846"/>
<dbReference type="PROSITE" id="PS51002">
    <property type="entry name" value="CYTB_NTER"/>
    <property type="match status" value="1"/>
</dbReference>
<dbReference type="GO" id="GO:0008121">
    <property type="term" value="F:quinol-cytochrome-c reductase activity"/>
    <property type="evidence" value="ECO:0007669"/>
    <property type="project" value="UniProtKB-EC"/>
</dbReference>
<evidence type="ECO:0000256" key="19">
    <source>
        <dbReference type="SAM" id="Phobius"/>
    </source>
</evidence>
<evidence type="ECO:0000256" key="6">
    <source>
        <dbReference type="ARBA" id="ARBA00022475"/>
    </source>
</evidence>
<keyword evidence="12" id="KW-0249">Electron transport</keyword>
<dbReference type="GO" id="GO:0005886">
    <property type="term" value="C:plasma membrane"/>
    <property type="evidence" value="ECO:0007669"/>
    <property type="project" value="UniProtKB-SubCell"/>
</dbReference>
<dbReference type="Pfam" id="PF13631">
    <property type="entry name" value="Cytochrom_B_N_2"/>
    <property type="match status" value="1"/>
</dbReference>
<evidence type="ECO:0000256" key="11">
    <source>
        <dbReference type="ARBA" id="ARBA00022967"/>
    </source>
</evidence>
<evidence type="ECO:0000256" key="15">
    <source>
        <dbReference type="ARBA" id="ARBA00023136"/>
    </source>
</evidence>
<keyword evidence="22" id="KW-1185">Reference proteome</keyword>
<evidence type="ECO:0000256" key="9">
    <source>
        <dbReference type="ARBA" id="ARBA00022692"/>
    </source>
</evidence>
<keyword evidence="13 19" id="KW-1133">Transmembrane helix</keyword>
<dbReference type="InterPro" id="IPR005797">
    <property type="entry name" value="Cyt_b/b6_N"/>
</dbReference>
<comment type="subcellular location">
    <subcellularLocation>
        <location evidence="2">Cell membrane</location>
        <topology evidence="2">Multi-pass membrane protein</topology>
    </subcellularLocation>
</comment>
<evidence type="ECO:0000256" key="14">
    <source>
        <dbReference type="ARBA" id="ARBA00023004"/>
    </source>
</evidence>
<comment type="catalytic activity">
    <reaction evidence="16">
        <text>a quinol + 2 Fe(III)-[cytochrome c](out) = a quinone + 2 Fe(II)-[cytochrome c](out) + 2 H(+)(out)</text>
        <dbReference type="Rhea" id="RHEA:11484"/>
        <dbReference type="Rhea" id="RHEA-COMP:10350"/>
        <dbReference type="Rhea" id="RHEA-COMP:14399"/>
        <dbReference type="ChEBI" id="CHEBI:15378"/>
        <dbReference type="ChEBI" id="CHEBI:24646"/>
        <dbReference type="ChEBI" id="CHEBI:29033"/>
        <dbReference type="ChEBI" id="CHEBI:29034"/>
        <dbReference type="ChEBI" id="CHEBI:132124"/>
        <dbReference type="EC" id="7.1.1.8"/>
    </reaction>
</comment>
<feature type="transmembrane region" description="Helical" evidence="19">
    <location>
        <begin position="41"/>
        <end position="67"/>
    </location>
</feature>
<feature type="transmembrane region" description="Helical" evidence="19">
    <location>
        <begin position="176"/>
        <end position="198"/>
    </location>
</feature>
<keyword evidence="14" id="KW-0408">Iron</keyword>
<evidence type="ECO:0000256" key="13">
    <source>
        <dbReference type="ARBA" id="ARBA00022989"/>
    </source>
</evidence>
<evidence type="ECO:0000256" key="8">
    <source>
        <dbReference type="ARBA" id="ARBA00022660"/>
    </source>
</evidence>
<feature type="region of interest" description="Disordered" evidence="18">
    <location>
        <begin position="500"/>
        <end position="526"/>
    </location>
</feature>
<keyword evidence="8" id="KW-0679">Respiratory chain</keyword>
<sequence length="543" mass="60753">MATQQGALGRGLAAQADSADQRYRAANFVKRSINKVFPTHWSFLLGEIALYSFIILLLSGVYLTLFFDPSMTEVVYNGTYQPLRGVTMSRAYESALQITFDVRGGLFVRQVHHWAALLFAASMIVHLCRIFFTGAFRKPREANWVIGSILLIIAMFEGFFGYSLPDDLLSGTGLRAAFAGITMSIPVIGTWTHWLMFGGDFPGDIIIPRLYVAHVLLFPGIMLALIAAHIALVWYQKHTQYPGPARTEKNVVGTRIVPVFSLDQGAFFMFTLGVLAIMGGVLQINPIWNLGPYNPSQVSAGTQPDFYLMWTDGFLRLFPAWELYIFGHTVPGAFSVAILMPLIFVALIAYPWIEKRLTKDYARHNLLQRPRDVPVRTAIGAMSLAFYVTLTLACVNDIIAFQFDISLNATTWFFRIALLLAPPLAYLAAYRLCLALQRSDRSVLEHGIETGVVRRLPHGEYIELHQPLGPVDEHGHPIPLPYQGAPVPKKLNRLGLSGKPGSGAFLRADPPPEIEQLRATEREQEHEQLAVLRRYQENENRHG</sequence>
<evidence type="ECO:0000256" key="18">
    <source>
        <dbReference type="SAM" id="MobiDB-lite"/>
    </source>
</evidence>
<keyword evidence="5" id="KW-0813">Transport</keyword>
<keyword evidence="6" id="KW-1003">Cell membrane</keyword>
<keyword evidence="7" id="KW-0349">Heme</keyword>
<evidence type="ECO:0000313" key="22">
    <source>
        <dbReference type="Proteomes" id="UP000516173"/>
    </source>
</evidence>
<evidence type="ECO:0000256" key="16">
    <source>
        <dbReference type="ARBA" id="ARBA00029351"/>
    </source>
</evidence>
<proteinExistence type="predicted"/>
<accession>A0A7G1KDT3</accession>
<evidence type="ECO:0000256" key="4">
    <source>
        <dbReference type="ARBA" id="ARBA00016116"/>
    </source>
</evidence>
<evidence type="ECO:0000256" key="5">
    <source>
        <dbReference type="ARBA" id="ARBA00022448"/>
    </source>
</evidence>
<gene>
    <name evidence="21" type="ORF">NWFMUON74_02150</name>
</gene>
<feature type="transmembrane region" description="Helical" evidence="19">
    <location>
        <begin position="144"/>
        <end position="164"/>
    </location>
</feature>
<dbReference type="GO" id="GO:0022904">
    <property type="term" value="P:respiratory electron transport chain"/>
    <property type="evidence" value="ECO:0007669"/>
    <property type="project" value="InterPro"/>
</dbReference>
<dbReference type="GO" id="GO:0016491">
    <property type="term" value="F:oxidoreductase activity"/>
    <property type="evidence" value="ECO:0007669"/>
    <property type="project" value="InterPro"/>
</dbReference>
<feature type="compositionally biased region" description="Basic and acidic residues" evidence="18">
    <location>
        <begin position="515"/>
        <end position="526"/>
    </location>
</feature>
<evidence type="ECO:0000313" key="21">
    <source>
        <dbReference type="EMBL" id="BCK52443.1"/>
    </source>
</evidence>
<dbReference type="EMBL" id="AP023396">
    <property type="protein sequence ID" value="BCK52443.1"/>
    <property type="molecule type" value="Genomic_DNA"/>
</dbReference>
<dbReference type="AlphaFoldDB" id="A0A7G1KDT3"/>